<evidence type="ECO:0008006" key="3">
    <source>
        <dbReference type="Google" id="ProtNLM"/>
    </source>
</evidence>
<dbReference type="EMBL" id="JENJ01000023">
    <property type="protein sequence ID" value="KGM96368.1"/>
    <property type="molecule type" value="Genomic_DNA"/>
</dbReference>
<organism evidence="1 2">
    <name type="scientific">Clostridium novyi A str. 4552</name>
    <dbReference type="NCBI Taxonomy" id="1444289"/>
    <lineage>
        <taxon>Bacteria</taxon>
        <taxon>Bacillati</taxon>
        <taxon>Bacillota</taxon>
        <taxon>Clostridia</taxon>
        <taxon>Eubacteriales</taxon>
        <taxon>Clostridiaceae</taxon>
        <taxon>Clostridium</taxon>
    </lineage>
</organism>
<sequence>MEINKYLSLDISLHKTLYDINKNYSKSILSYDSLLDVLNINWLSTGYQSKHEESLFKSYATNAIKLYFLNPLDKGCDILLLDKFITFKEDSNLICCKIDKLHFLSNDKLELIDYKTGKYIPPLDKYFNSYKTFLTVYSIKKKLGVYPDIFSLYYLQHGLKFSTFINIDVIYSIKNKRYRRL</sequence>
<protein>
    <recommendedName>
        <fullName evidence="3">PD-(D/E)XK endonuclease-like domain-containing protein</fullName>
    </recommendedName>
</protein>
<evidence type="ECO:0000313" key="2">
    <source>
        <dbReference type="Proteomes" id="UP000030012"/>
    </source>
</evidence>
<proteinExistence type="predicted"/>
<dbReference type="Proteomes" id="UP000030012">
    <property type="component" value="Unassembled WGS sequence"/>
</dbReference>
<reference evidence="1 2" key="1">
    <citation type="submission" date="2014-01" db="EMBL/GenBank/DDBJ databases">
        <title>Plasmidome dynamics in the species complex Clostridium novyi sensu lato converts strains of independent lineages into distinctly different pathogens.</title>
        <authorList>
            <person name="Skarin H."/>
            <person name="Segerman B."/>
        </authorList>
    </citation>
    <scope>NUCLEOTIDE SEQUENCE [LARGE SCALE GENOMIC DNA]</scope>
    <source>
        <strain evidence="1 2">4552</strain>
    </source>
</reference>
<comment type="caution">
    <text evidence="1">The sequence shown here is derived from an EMBL/GenBank/DDBJ whole genome shotgun (WGS) entry which is preliminary data.</text>
</comment>
<evidence type="ECO:0000313" key="1">
    <source>
        <dbReference type="EMBL" id="KGM96368.1"/>
    </source>
</evidence>
<dbReference type="RefSeq" id="WP_039254873.1">
    <property type="nucleotide sequence ID" value="NZ_JENJ01000023.1"/>
</dbReference>
<gene>
    <name evidence="1" type="ORF">Z968_06515</name>
</gene>
<dbReference type="OrthoDB" id="1953119at2"/>
<name>A0A0A0I709_CLONO</name>
<accession>A0A0A0I709</accession>
<dbReference type="AlphaFoldDB" id="A0A0A0I709"/>